<dbReference type="AlphaFoldDB" id="F4LWP9"/>
<feature type="transmembrane region" description="Helical" evidence="1">
    <location>
        <begin position="48"/>
        <end position="66"/>
    </location>
</feature>
<keyword evidence="1" id="KW-0472">Membrane</keyword>
<protein>
    <recommendedName>
        <fullName evidence="6">DUF4179 domain-containing protein</fullName>
    </recommendedName>
</protein>
<gene>
    <name evidence="4" type="ordered locus">TEPIRE1_0830</name>
</gene>
<dbReference type="KEGG" id="tep:TepRe1_0766"/>
<dbReference type="InterPro" id="IPR025436">
    <property type="entry name" value="DUF4179"/>
</dbReference>
<dbReference type="Pfam" id="PF18705">
    <property type="entry name" value="DUF5643"/>
    <property type="match status" value="1"/>
</dbReference>
<dbReference type="Proteomes" id="UP000010802">
    <property type="component" value="Chromosome"/>
</dbReference>
<organism evidence="4 5">
    <name type="scientific">Tepidanaerobacter acetatoxydans (strain DSM 21804 / JCM 16047 / Re1)</name>
    <dbReference type="NCBI Taxonomy" id="1209989"/>
    <lineage>
        <taxon>Bacteria</taxon>
        <taxon>Bacillati</taxon>
        <taxon>Bacillota</taxon>
        <taxon>Clostridia</taxon>
        <taxon>Thermosediminibacterales</taxon>
        <taxon>Tepidanaerobacteraceae</taxon>
        <taxon>Tepidanaerobacter</taxon>
    </lineage>
</organism>
<evidence type="ECO:0000313" key="5">
    <source>
        <dbReference type="Proteomes" id="UP000010802"/>
    </source>
</evidence>
<dbReference type="Gene3D" id="2.60.40.1630">
    <property type="entry name" value="bacillus anthracis domain"/>
    <property type="match status" value="1"/>
</dbReference>
<dbReference type="EMBL" id="HF563609">
    <property type="protein sequence ID" value="CDI40493.1"/>
    <property type="molecule type" value="Genomic_DNA"/>
</dbReference>
<keyword evidence="1" id="KW-1133">Transmembrane helix</keyword>
<evidence type="ECO:0000313" key="4">
    <source>
        <dbReference type="EMBL" id="CDI40493.1"/>
    </source>
</evidence>
<keyword evidence="5" id="KW-1185">Reference proteome</keyword>
<dbReference type="Gene3D" id="2.60.40.1640">
    <property type="entry name" value="Conserved domain protein"/>
    <property type="match status" value="1"/>
</dbReference>
<evidence type="ECO:0000256" key="1">
    <source>
        <dbReference type="SAM" id="Phobius"/>
    </source>
</evidence>
<accession>F4LWP9</accession>
<keyword evidence="1" id="KW-0812">Transmembrane</keyword>
<proteinExistence type="predicted"/>
<dbReference type="OrthoDB" id="1695052at2"/>
<dbReference type="HOGENOM" id="CLU_069087_0_0_9"/>
<evidence type="ECO:0000259" key="3">
    <source>
        <dbReference type="Pfam" id="PF18705"/>
    </source>
</evidence>
<feature type="domain" description="DUF4179" evidence="2">
    <location>
        <begin position="49"/>
        <end position="132"/>
    </location>
</feature>
<dbReference type="STRING" id="1209989.TepRe1_0766"/>
<dbReference type="eggNOG" id="ENOG502ZA1Y">
    <property type="taxonomic scope" value="Bacteria"/>
</dbReference>
<dbReference type="InterPro" id="IPR040680">
    <property type="entry name" value="DUF5643"/>
</dbReference>
<reference evidence="5" key="1">
    <citation type="journal article" date="2013" name="Genome Announc.">
        <title>First genome sequence of a syntrophic acetate-oxidizing bacterium, Tepidanaerobacter acetatoxydans strain Re1.</title>
        <authorList>
            <person name="Manzoor S."/>
            <person name="Bongcam-Rudloff E."/>
            <person name="Schnurer A."/>
            <person name="Muller B."/>
        </authorList>
    </citation>
    <scope>NUCLEOTIDE SEQUENCE [LARGE SCALE GENOMIC DNA]</scope>
    <source>
        <strain evidence="5">Re1</strain>
    </source>
</reference>
<dbReference type="RefSeq" id="WP_013777874.1">
    <property type="nucleotide sequence ID" value="NC_015519.1"/>
</dbReference>
<evidence type="ECO:0000259" key="2">
    <source>
        <dbReference type="Pfam" id="PF13786"/>
    </source>
</evidence>
<dbReference type="Pfam" id="PF13786">
    <property type="entry name" value="DUF4179"/>
    <property type="match status" value="1"/>
</dbReference>
<evidence type="ECO:0008006" key="6">
    <source>
        <dbReference type="Google" id="ProtNLM"/>
    </source>
</evidence>
<dbReference type="KEGG" id="tae:TepiRe1_0830"/>
<feature type="domain" description="DUF5643" evidence="3">
    <location>
        <begin position="232"/>
        <end position="346"/>
    </location>
</feature>
<sequence length="351" mass="39962">MRDYKNAYELLNYTKINLEDYDREVLNDVEKQSLKKCFKKNRKQRFNFKKFGMMAAVAVLAVGLLSQTNFGRSVYAAAESKVSEIYYSIGEALGIKRNIEPYANVINQIVEHNGVEIKLTDVIIDKDELIFSTIANANTPVDWVNFDYDIFINGKRLTNYGATGSSRRIGNSETAFSHIYAVDTKGIDLEENIDVKIILHNLNYRIGESEKGIKGKWEFEFTANGSELMANSHTLPMNYSFTVGGQKYSLEEFRYNPVNQKFFGKVKGKSKDAYAIELRGHDNLGNEVTFFLTSVSGEDIVFKYENIHGDLSDEITSITLTPYAAKYPEQSGKMSNDYKQVGEEFTMFLMK</sequence>
<name>F4LWP9_TEPAE</name>